<dbReference type="InterPro" id="IPR035653">
    <property type="entry name" value="Fut8_SH3"/>
</dbReference>
<dbReference type="EMBL" id="NIVC01000302">
    <property type="protein sequence ID" value="PAA85862.1"/>
    <property type="molecule type" value="Genomic_DNA"/>
</dbReference>
<evidence type="ECO:0000256" key="6">
    <source>
        <dbReference type="SAM" id="Phobius"/>
    </source>
</evidence>
<comment type="caution">
    <text evidence="9">The sequence shown here is derived from an EMBL/GenBank/DDBJ whole genome shotgun (WGS) entry which is preliminary data.</text>
</comment>
<evidence type="ECO:0000313" key="9">
    <source>
        <dbReference type="EMBL" id="PAA85862.1"/>
    </source>
</evidence>
<accession>A0A267GKQ0</accession>
<dbReference type="InterPro" id="IPR045573">
    <property type="entry name" value="Fut8_N_cat"/>
</dbReference>
<dbReference type="Gene3D" id="3.40.50.11350">
    <property type="match status" value="1"/>
</dbReference>
<organism evidence="9 10">
    <name type="scientific">Macrostomum lignano</name>
    <dbReference type="NCBI Taxonomy" id="282301"/>
    <lineage>
        <taxon>Eukaryota</taxon>
        <taxon>Metazoa</taxon>
        <taxon>Spiralia</taxon>
        <taxon>Lophotrochozoa</taxon>
        <taxon>Platyhelminthes</taxon>
        <taxon>Rhabditophora</taxon>
        <taxon>Macrostomorpha</taxon>
        <taxon>Macrostomida</taxon>
        <taxon>Macrostomidae</taxon>
        <taxon>Macrostomum</taxon>
    </lineage>
</organism>
<dbReference type="Proteomes" id="UP000215902">
    <property type="component" value="Unassembled WGS sequence"/>
</dbReference>
<keyword evidence="1 4" id="KW-0728">SH3 domain</keyword>
<sequence length="584" mass="65800">CNTMRLRLFTGKHFIFVCLAIWSLALIYMSNQRFEAPAEDEKSFSWTLKDLRERINDLKLQSDKIVLFSDQLKPMYEELLRLRHSALSSQLPASSIGGQFATASRNGDSMAAPRLDWGHERLRRRVQDGIREVRFMLNGQLAKLRKELSEKRPSASEIDGRLEGLAESVNEIIRLVGVEGEALAEAGGAADWRRRRLSRLQTELVNRIVKLQNPQQCQSAKKLICNLNKGCGFGCQAHHVLYCMTLAYATGRTFVLDSVNWRYSRGGWTSVFEPLSKTCTERGSAGAKQWGSTGAEDAQLVEVPIIDAMAHKPPYLPQAIPADLYEELSGLHGNPFVWFAGVLLNYIMRPNAAFQRQLDDNAIRLGFAKPIVGVQVRRTDKIGSEAAFHDISEYMVWVEEFYKTYELRHGRPDKMRVLLATDDANLLNEAARRYPAYTFLSDTSSSRSASVRDRYSDGGLRGVISDVLLLSKTDYLVCTFSSQVCRLAYELMQVGRDDSSDRFHSLDDVYYFGGQLPLEVTARFAHKSRDSSELDLSPGDVIGLAGNHWDGYSLGQSRRLGRNGLFPAYKTELVVRKAEMRPGL</sequence>
<evidence type="ECO:0000256" key="1">
    <source>
        <dbReference type="ARBA" id="ARBA00022443"/>
    </source>
</evidence>
<keyword evidence="3 5" id="KW-0808">Transferase</keyword>
<dbReference type="GO" id="GO:0006487">
    <property type="term" value="P:protein N-linked glycosylation"/>
    <property type="evidence" value="ECO:0007669"/>
    <property type="project" value="TreeGrafter"/>
</dbReference>
<evidence type="ECO:0000256" key="4">
    <source>
        <dbReference type="PROSITE-ProRule" id="PRU00192"/>
    </source>
</evidence>
<dbReference type="FunFam" id="3.40.50.11350:FF:000001">
    <property type="entry name" value="Alpha-(1,6)-fucosyltransferase"/>
    <property type="match status" value="1"/>
</dbReference>
<dbReference type="InterPro" id="IPR027350">
    <property type="entry name" value="GT23_dom"/>
</dbReference>
<dbReference type="GO" id="GO:0046921">
    <property type="term" value="F:alpha-(1-&gt;6)-fucosyltransferase activity"/>
    <property type="evidence" value="ECO:0007669"/>
    <property type="project" value="TreeGrafter"/>
</dbReference>
<dbReference type="Pfam" id="PF14604">
    <property type="entry name" value="SH3_9"/>
    <property type="match status" value="1"/>
</dbReference>
<protein>
    <recommendedName>
        <fullName evidence="11">GT23 domain-containing protein</fullName>
    </recommendedName>
</protein>
<feature type="domain" description="SH3" evidence="7">
    <location>
        <begin position="515"/>
        <end position="576"/>
    </location>
</feature>
<dbReference type="Gene3D" id="2.30.30.40">
    <property type="entry name" value="SH3 Domains"/>
    <property type="match status" value="1"/>
</dbReference>
<keyword evidence="2 5" id="KW-0328">Glycosyltransferase</keyword>
<gene>
    <name evidence="9" type="ORF">BOX15_Mlig000795g3</name>
</gene>
<feature type="domain" description="GT23" evidence="8">
    <location>
        <begin position="219"/>
        <end position="506"/>
    </location>
</feature>
<dbReference type="STRING" id="282301.A0A267GKQ0"/>
<feature type="non-terminal residue" evidence="9">
    <location>
        <position position="1"/>
    </location>
</feature>
<dbReference type="OrthoDB" id="6435034at2759"/>
<dbReference type="SUPFAM" id="SSF50044">
    <property type="entry name" value="SH3-domain"/>
    <property type="match status" value="1"/>
</dbReference>
<evidence type="ECO:0000259" key="8">
    <source>
        <dbReference type="PROSITE" id="PS51659"/>
    </source>
</evidence>
<evidence type="ECO:0000256" key="2">
    <source>
        <dbReference type="ARBA" id="ARBA00022676"/>
    </source>
</evidence>
<dbReference type="InterPro" id="IPR036028">
    <property type="entry name" value="SH3-like_dom_sf"/>
</dbReference>
<proteinExistence type="inferred from homology"/>
<keyword evidence="6" id="KW-1133">Transmembrane helix</keyword>
<dbReference type="SMART" id="SM00326">
    <property type="entry name" value="SH3"/>
    <property type="match status" value="1"/>
</dbReference>
<dbReference type="InterPro" id="IPR001452">
    <property type="entry name" value="SH3_domain"/>
</dbReference>
<evidence type="ECO:0000259" key="7">
    <source>
        <dbReference type="PROSITE" id="PS50002"/>
    </source>
</evidence>
<evidence type="ECO:0008006" key="11">
    <source>
        <dbReference type="Google" id="ProtNLM"/>
    </source>
</evidence>
<reference evidence="9 10" key="1">
    <citation type="submission" date="2017-06" db="EMBL/GenBank/DDBJ databases">
        <title>A platform for efficient transgenesis in Macrostomum lignano, a flatworm model organism for stem cell research.</title>
        <authorList>
            <person name="Berezikov E."/>
        </authorList>
    </citation>
    <scope>NUCLEOTIDE SEQUENCE [LARGE SCALE GENOMIC DNA]</scope>
    <source>
        <strain evidence="9">DV1</strain>
        <tissue evidence="9">Whole organism</tissue>
    </source>
</reference>
<dbReference type="PROSITE" id="PS51659">
    <property type="entry name" value="GT23"/>
    <property type="match status" value="1"/>
</dbReference>
<feature type="transmembrane region" description="Helical" evidence="6">
    <location>
        <begin position="12"/>
        <end position="29"/>
    </location>
</feature>
<dbReference type="CDD" id="cd11300">
    <property type="entry name" value="Fut8_like"/>
    <property type="match status" value="1"/>
</dbReference>
<evidence type="ECO:0000256" key="3">
    <source>
        <dbReference type="ARBA" id="ARBA00022679"/>
    </source>
</evidence>
<name>A0A267GKQ0_9PLAT</name>
<dbReference type="PROSITE" id="PS50002">
    <property type="entry name" value="SH3"/>
    <property type="match status" value="1"/>
</dbReference>
<dbReference type="PANTHER" id="PTHR13132:SF29">
    <property type="entry name" value="ALPHA-(1,6)-FUCOSYLTRANSFERASE"/>
    <property type="match status" value="1"/>
</dbReference>
<dbReference type="AlphaFoldDB" id="A0A267GKQ0"/>
<keyword evidence="6" id="KW-0472">Membrane</keyword>
<dbReference type="PANTHER" id="PTHR13132">
    <property type="entry name" value="ALPHA- 1,6 -FUCOSYLTRANSFERASE"/>
    <property type="match status" value="1"/>
</dbReference>
<keyword evidence="10" id="KW-1185">Reference proteome</keyword>
<evidence type="ECO:0000313" key="10">
    <source>
        <dbReference type="Proteomes" id="UP000215902"/>
    </source>
</evidence>
<dbReference type="CDD" id="cd11792">
    <property type="entry name" value="SH3_Fut8"/>
    <property type="match status" value="1"/>
</dbReference>
<dbReference type="Pfam" id="PF19745">
    <property type="entry name" value="FUT8_N_cat"/>
    <property type="match status" value="1"/>
</dbReference>
<comment type="similarity">
    <text evidence="5">Belongs to the glycosyltransferase 23 family.</text>
</comment>
<feature type="region of interest" description="Important for donor substrate binding" evidence="5">
    <location>
        <begin position="377"/>
        <end position="378"/>
    </location>
</feature>
<evidence type="ECO:0000256" key="5">
    <source>
        <dbReference type="PROSITE-ProRule" id="PRU00992"/>
    </source>
</evidence>
<keyword evidence="6" id="KW-0812">Transmembrane</keyword>